<dbReference type="GO" id="GO:0005525">
    <property type="term" value="F:GTP binding"/>
    <property type="evidence" value="ECO:0007669"/>
    <property type="project" value="UniProtKB-KW"/>
</dbReference>
<feature type="domain" description="CP-type G" evidence="9">
    <location>
        <begin position="177"/>
        <end position="359"/>
    </location>
</feature>
<keyword evidence="2" id="KW-0813">Transport</keyword>
<dbReference type="GO" id="GO:0005730">
    <property type="term" value="C:nucleolus"/>
    <property type="evidence" value="ECO:0007669"/>
    <property type="project" value="UniProtKB-ARBA"/>
</dbReference>
<dbReference type="Pfam" id="PF08701">
    <property type="entry name" value="GN3L_Grn1"/>
    <property type="match status" value="1"/>
</dbReference>
<sequence>MGGINKPGKPKSKRTPVRLRHKIEKASAAKQRKARKEAKKNPQWKSKLKKDPGIPNLFPYKEKILHEIEEARVRKQEERQRRIEMTKAAKTGATDEADNGEMAMEGAEEEETFDDSDLMDEDDADDSNPMAALIASARAAAAKYDRDLGSEGEMDEDDDDEDDDDEGVAQDSSRKAHDKVFKQVVDQADVVLYVLDARDPEGTRSREVERMVMAAASGGKRLILVLNKIDLIPPKVLKDWLVYLRRYFPTLPLRASGSAPNAQTFNHRELTVQSTSSTLFKSLKSFAASKQLKRAVSVGVIGYPNVGKSSVINALLARLGGRGRAACPAGAEAGVTTSIRSVKIDSKLTLLDSPGIVFPSVVDGESTLKKNAIEEHAHLILLNAVPPKQIDDPIPAVQLLLKRLSASPELLQKLMDVYDLPPLMTTDGDVTTDFLVQVARKRGRLGRGGIPNLPSAAMTVVTDWRDGRIQGWVDAPVLPVAVGDIASKKTSGKQGGSAEPTAMPDQKQIVTEWAKEFSLEGLWGDDGVDTKAVGDAMEQ</sequence>
<keyword evidence="3" id="KW-0690">Ribosome biogenesis</keyword>
<dbReference type="InterPro" id="IPR023179">
    <property type="entry name" value="GTP-bd_ortho_bundle_sf"/>
</dbReference>
<dbReference type="SUPFAM" id="SSF52540">
    <property type="entry name" value="P-loop containing nucleoside triphosphate hydrolases"/>
    <property type="match status" value="1"/>
</dbReference>
<dbReference type="CDD" id="cd04178">
    <property type="entry name" value="Nucleostemin_like"/>
    <property type="match status" value="1"/>
</dbReference>
<dbReference type="PANTHER" id="PTHR11089">
    <property type="entry name" value="GTP-BINDING PROTEIN-RELATED"/>
    <property type="match status" value="1"/>
</dbReference>
<feature type="compositionally biased region" description="Basic residues" evidence="8">
    <location>
        <begin position="8"/>
        <end position="23"/>
    </location>
</feature>
<dbReference type="GO" id="GO:0015031">
    <property type="term" value="P:protein transport"/>
    <property type="evidence" value="ECO:0007669"/>
    <property type="project" value="UniProtKB-KW"/>
</dbReference>
<proteinExistence type="predicted"/>
<feature type="region of interest" description="Disordered" evidence="8">
    <location>
        <begin position="144"/>
        <end position="176"/>
    </location>
</feature>
<feature type="region of interest" description="Disordered" evidence="8">
    <location>
        <begin position="73"/>
        <end position="127"/>
    </location>
</feature>
<protein>
    <submittedName>
        <fullName evidence="10">Uu.00g013960.m01.CDS01</fullName>
    </submittedName>
</protein>
<evidence type="ECO:0000313" key="11">
    <source>
        <dbReference type="Proteomes" id="UP001295740"/>
    </source>
</evidence>
<reference evidence="10" key="1">
    <citation type="submission" date="2023-10" db="EMBL/GenBank/DDBJ databases">
        <authorList>
            <person name="Hackl T."/>
        </authorList>
    </citation>
    <scope>NUCLEOTIDE SEQUENCE</scope>
</reference>
<evidence type="ECO:0000313" key="10">
    <source>
        <dbReference type="EMBL" id="CAJ2513277.1"/>
    </source>
</evidence>
<dbReference type="InterPro" id="IPR006073">
    <property type="entry name" value="GTP-bd"/>
</dbReference>
<evidence type="ECO:0000256" key="8">
    <source>
        <dbReference type="SAM" id="MobiDB-lite"/>
    </source>
</evidence>
<dbReference type="GO" id="GO:0042273">
    <property type="term" value="P:ribosomal large subunit biogenesis"/>
    <property type="evidence" value="ECO:0007669"/>
    <property type="project" value="UniProtKB-ARBA"/>
</dbReference>
<dbReference type="InterPro" id="IPR027417">
    <property type="entry name" value="P-loop_NTPase"/>
</dbReference>
<feature type="region of interest" description="Disordered" evidence="8">
    <location>
        <begin position="1"/>
        <end position="57"/>
    </location>
</feature>
<comment type="caution">
    <text evidence="10">The sequence shown here is derived from an EMBL/GenBank/DDBJ whole genome shotgun (WGS) entry which is preliminary data.</text>
</comment>
<dbReference type="InterPro" id="IPR030378">
    <property type="entry name" value="G_CP_dom"/>
</dbReference>
<dbReference type="PANTHER" id="PTHR11089:SF30">
    <property type="entry name" value="GUANINE NUCLEOTIDE-BINDING PROTEIN-LIKE 3 HOMOLOG"/>
    <property type="match status" value="1"/>
</dbReference>
<dbReference type="GO" id="GO:0006364">
    <property type="term" value="P:rRNA processing"/>
    <property type="evidence" value="ECO:0007669"/>
    <property type="project" value="UniProtKB-ARBA"/>
</dbReference>
<dbReference type="InterPro" id="IPR014813">
    <property type="entry name" value="Gnl3_N_dom"/>
</dbReference>
<evidence type="ECO:0000256" key="3">
    <source>
        <dbReference type="ARBA" id="ARBA00022517"/>
    </source>
</evidence>
<dbReference type="FunFam" id="1.10.1580.10:FF:000006">
    <property type="entry name" value="Nuclear GTP-binding protein NUG1"/>
    <property type="match status" value="1"/>
</dbReference>
<organism evidence="10 11">
    <name type="scientific">Anthostomella pinea</name>
    <dbReference type="NCBI Taxonomy" id="933095"/>
    <lineage>
        <taxon>Eukaryota</taxon>
        <taxon>Fungi</taxon>
        <taxon>Dikarya</taxon>
        <taxon>Ascomycota</taxon>
        <taxon>Pezizomycotina</taxon>
        <taxon>Sordariomycetes</taxon>
        <taxon>Xylariomycetidae</taxon>
        <taxon>Xylariales</taxon>
        <taxon>Xylariaceae</taxon>
        <taxon>Anthostomella</taxon>
    </lineage>
</organism>
<comment type="subcellular location">
    <subcellularLocation>
        <location evidence="1">Nucleus</location>
    </subcellularLocation>
</comment>
<evidence type="ECO:0000259" key="9">
    <source>
        <dbReference type="PROSITE" id="PS51721"/>
    </source>
</evidence>
<evidence type="ECO:0000256" key="7">
    <source>
        <dbReference type="ARBA" id="ARBA00023242"/>
    </source>
</evidence>
<keyword evidence="6" id="KW-0342">GTP-binding</keyword>
<evidence type="ECO:0000256" key="2">
    <source>
        <dbReference type="ARBA" id="ARBA00022448"/>
    </source>
</evidence>
<dbReference type="InterPro" id="IPR050755">
    <property type="entry name" value="TRAFAC_YlqF/YawG_RiboMat"/>
</dbReference>
<evidence type="ECO:0000256" key="1">
    <source>
        <dbReference type="ARBA" id="ARBA00004123"/>
    </source>
</evidence>
<evidence type="ECO:0000256" key="6">
    <source>
        <dbReference type="ARBA" id="ARBA00023134"/>
    </source>
</evidence>
<name>A0AAI8YN18_9PEZI</name>
<feature type="compositionally biased region" description="Basic and acidic residues" evidence="8">
    <location>
        <begin position="73"/>
        <end position="87"/>
    </location>
</feature>
<dbReference type="Gene3D" id="3.40.50.300">
    <property type="entry name" value="P-loop containing nucleotide triphosphate hydrolases"/>
    <property type="match status" value="1"/>
</dbReference>
<accession>A0AAI8YN18</accession>
<dbReference type="EMBL" id="CAUWAG010000020">
    <property type="protein sequence ID" value="CAJ2513277.1"/>
    <property type="molecule type" value="Genomic_DNA"/>
</dbReference>
<dbReference type="Gene3D" id="1.10.1580.10">
    <property type="match status" value="1"/>
</dbReference>
<dbReference type="Proteomes" id="UP001295740">
    <property type="component" value="Unassembled WGS sequence"/>
</dbReference>
<evidence type="ECO:0000256" key="4">
    <source>
        <dbReference type="ARBA" id="ARBA00022741"/>
    </source>
</evidence>
<dbReference type="AlphaFoldDB" id="A0AAI8YN18"/>
<evidence type="ECO:0000256" key="5">
    <source>
        <dbReference type="ARBA" id="ARBA00022927"/>
    </source>
</evidence>
<feature type="compositionally biased region" description="Acidic residues" evidence="8">
    <location>
        <begin position="106"/>
        <end position="126"/>
    </location>
</feature>
<gene>
    <name evidence="10" type="ORF">KHLLAP_LOCUS13745</name>
</gene>
<feature type="compositionally biased region" description="Acidic residues" evidence="8">
    <location>
        <begin position="150"/>
        <end position="168"/>
    </location>
</feature>
<dbReference type="Pfam" id="PF01926">
    <property type="entry name" value="MMR_HSR1"/>
    <property type="match status" value="1"/>
</dbReference>
<keyword evidence="5" id="KW-0653">Protein transport</keyword>
<dbReference type="FunFam" id="3.40.50.300:FF:000844">
    <property type="entry name" value="Nuclear GTP-binding protein NUG1"/>
    <property type="match status" value="1"/>
</dbReference>
<keyword evidence="4" id="KW-0547">Nucleotide-binding</keyword>
<keyword evidence="11" id="KW-1185">Reference proteome</keyword>
<keyword evidence="7" id="KW-0539">Nucleus</keyword>
<dbReference type="PROSITE" id="PS51721">
    <property type="entry name" value="G_CP"/>
    <property type="match status" value="1"/>
</dbReference>
<dbReference type="GO" id="GO:0030684">
    <property type="term" value="C:preribosome"/>
    <property type="evidence" value="ECO:0007669"/>
    <property type="project" value="UniProtKB-ARBA"/>
</dbReference>